<accession>A0A9X1XIX5</accession>
<keyword evidence="2" id="KW-1185">Reference proteome</keyword>
<name>A0A9X1XIX5_9VIBR</name>
<proteinExistence type="predicted"/>
<gene>
    <name evidence="1" type="ORF">KP803_10870</name>
</gene>
<dbReference type="RefSeq" id="WP_248008863.1">
    <property type="nucleotide sequence ID" value="NZ_JAJHVV010000006.1"/>
</dbReference>
<dbReference type="EMBL" id="JAJHVV010000006">
    <property type="protein sequence ID" value="MCK6263774.1"/>
    <property type="molecule type" value="Genomic_DNA"/>
</dbReference>
<evidence type="ECO:0000313" key="1">
    <source>
        <dbReference type="EMBL" id="MCK6263774.1"/>
    </source>
</evidence>
<evidence type="ECO:0000313" key="2">
    <source>
        <dbReference type="Proteomes" id="UP001139559"/>
    </source>
</evidence>
<dbReference type="Proteomes" id="UP001139559">
    <property type="component" value="Unassembled WGS sequence"/>
</dbReference>
<reference evidence="1" key="1">
    <citation type="submission" date="2021-11" db="EMBL/GenBank/DDBJ databases">
        <title>Vibrio ZSDE26 sp. nov. and Vibrio ZSDZ34 sp. nov., isolated from coastal seawater in Qingdao.</title>
        <authorList>
            <person name="Zhang P."/>
        </authorList>
    </citation>
    <scope>NUCLEOTIDE SEQUENCE</scope>
    <source>
        <strain evidence="1">ZSDE26</strain>
    </source>
</reference>
<dbReference type="AlphaFoldDB" id="A0A9X1XIX5"/>
<organism evidence="1 2">
    <name type="scientific">Vibrio amylolyticus</name>
    <dbReference type="NCBI Taxonomy" id="2847292"/>
    <lineage>
        <taxon>Bacteria</taxon>
        <taxon>Pseudomonadati</taxon>
        <taxon>Pseudomonadota</taxon>
        <taxon>Gammaproteobacteria</taxon>
        <taxon>Vibrionales</taxon>
        <taxon>Vibrionaceae</taxon>
        <taxon>Vibrio</taxon>
    </lineage>
</organism>
<comment type="caution">
    <text evidence="1">The sequence shown here is derived from an EMBL/GenBank/DDBJ whole genome shotgun (WGS) entry which is preliminary data.</text>
</comment>
<sequence length="51" mass="5760">MSDLQESELLEVMAFIIDSVAQETQSSGRAEMGLYLISLVIAECQRNLNRR</sequence>
<protein>
    <submittedName>
        <fullName evidence="1">Uncharacterized protein</fullName>
    </submittedName>
</protein>